<dbReference type="PANTHER" id="PTHR43591">
    <property type="entry name" value="METHYLTRANSFERASE"/>
    <property type="match status" value="1"/>
</dbReference>
<dbReference type="InterPro" id="IPR013216">
    <property type="entry name" value="Methyltransf_11"/>
</dbReference>
<dbReference type="GO" id="GO:0032259">
    <property type="term" value="P:methylation"/>
    <property type="evidence" value="ECO:0007669"/>
    <property type="project" value="UniProtKB-KW"/>
</dbReference>
<keyword evidence="3" id="KW-1185">Reference proteome</keyword>
<dbReference type="STRING" id="444157.Tneu_1480"/>
<dbReference type="GO" id="GO:0008757">
    <property type="term" value="F:S-adenosylmethionine-dependent methyltransferase activity"/>
    <property type="evidence" value="ECO:0007669"/>
    <property type="project" value="InterPro"/>
</dbReference>
<evidence type="ECO:0000259" key="1">
    <source>
        <dbReference type="Pfam" id="PF08241"/>
    </source>
</evidence>
<evidence type="ECO:0000313" key="3">
    <source>
        <dbReference type="Proteomes" id="UP000001694"/>
    </source>
</evidence>
<dbReference type="HOGENOM" id="CLU_037990_12_0_2"/>
<dbReference type="Proteomes" id="UP000001694">
    <property type="component" value="Chromosome"/>
</dbReference>
<dbReference type="CDD" id="cd02440">
    <property type="entry name" value="AdoMet_MTases"/>
    <property type="match status" value="1"/>
</dbReference>
<evidence type="ECO:0000313" key="2">
    <source>
        <dbReference type="EMBL" id="ACB40405.1"/>
    </source>
</evidence>
<reference evidence="2" key="1">
    <citation type="submission" date="2008-03" db="EMBL/GenBank/DDBJ databases">
        <title>Complete sequence of Thermoproteus neutrophilus V24Sta.</title>
        <authorList>
            <consortium name="US DOE Joint Genome Institute"/>
            <person name="Copeland A."/>
            <person name="Lucas S."/>
            <person name="Lapidus A."/>
            <person name="Glavina del Rio T."/>
            <person name="Dalin E."/>
            <person name="Tice H."/>
            <person name="Bruce D."/>
            <person name="Goodwin L."/>
            <person name="Pitluck S."/>
            <person name="Sims D."/>
            <person name="Brettin T."/>
            <person name="Detter J.C."/>
            <person name="Han C."/>
            <person name="Kuske C.R."/>
            <person name="Schmutz J."/>
            <person name="Larimer F."/>
            <person name="Land M."/>
            <person name="Hauser L."/>
            <person name="Kyrpides N."/>
            <person name="Mikhailova N."/>
            <person name="Biddle J.F."/>
            <person name="Zhang Z."/>
            <person name="Fitz-Gibbon S.T."/>
            <person name="Lowe T.M."/>
            <person name="Saltikov C."/>
            <person name="House C.H."/>
            <person name="Richardson P."/>
        </authorList>
    </citation>
    <scope>NUCLEOTIDE SEQUENCE [LARGE SCALE GENOMIC DNA]</scope>
    <source>
        <strain evidence="2">V24Sta</strain>
    </source>
</reference>
<dbReference type="InterPro" id="IPR029063">
    <property type="entry name" value="SAM-dependent_MTases_sf"/>
</dbReference>
<dbReference type="NCBIfam" id="NF004452">
    <property type="entry name" value="PRK05785.1"/>
    <property type="match status" value="1"/>
</dbReference>
<dbReference type="Gene3D" id="3.40.50.150">
    <property type="entry name" value="Vaccinia Virus protein VP39"/>
    <property type="match status" value="1"/>
</dbReference>
<dbReference type="SUPFAM" id="SSF53335">
    <property type="entry name" value="S-adenosyl-L-methionine-dependent methyltransferases"/>
    <property type="match status" value="1"/>
</dbReference>
<accession>B1Y9H6</accession>
<dbReference type="KEGG" id="tne:Tneu_1480"/>
<feature type="domain" description="Methyltransferase type 11" evidence="1">
    <location>
        <begin position="63"/>
        <end position="145"/>
    </location>
</feature>
<sequence length="239" mass="27257">MSTRHSAVGLGQSWHYVREAYRRIWRAYERANLVATLGGVDRWRREAVSLYYRRFGESPLKVVDAGAGPGNMARCLKGIRYVVALDATPEMLSLNAEADEKIVGIFEQMPFRDGSFDLLVAGYSLHASIDIERATAEFARVAKHQVVVSIGKPDNKLARRLLLLYTKHVLPWLVCLFTPRDVCLEYKKIHTIVQALPTNSKLREVVERYAEVIDFRVRAWGAVYLYLASSRLSSTQQRR</sequence>
<keyword evidence="2" id="KW-0489">Methyltransferase</keyword>
<dbReference type="AlphaFoldDB" id="B1Y9H6"/>
<name>B1Y9H6_PYRNV</name>
<dbReference type="eggNOG" id="arCOG04348">
    <property type="taxonomic scope" value="Archaea"/>
</dbReference>
<protein>
    <submittedName>
        <fullName evidence="2">Methyltransferase type 11</fullName>
    </submittedName>
</protein>
<proteinExistence type="predicted"/>
<gene>
    <name evidence="2" type="ordered locus">Tneu_1480</name>
</gene>
<organism evidence="2 3">
    <name type="scientific">Pyrobaculum neutrophilum (strain DSM 2338 / JCM 9278 / NBRC 100436 / V24Sta)</name>
    <name type="common">Thermoproteus neutrophilus</name>
    <dbReference type="NCBI Taxonomy" id="444157"/>
    <lineage>
        <taxon>Archaea</taxon>
        <taxon>Thermoproteota</taxon>
        <taxon>Thermoprotei</taxon>
        <taxon>Thermoproteales</taxon>
        <taxon>Thermoproteaceae</taxon>
        <taxon>Pyrobaculum</taxon>
    </lineage>
</organism>
<dbReference type="EMBL" id="CP001014">
    <property type="protein sequence ID" value="ACB40405.1"/>
    <property type="molecule type" value="Genomic_DNA"/>
</dbReference>
<dbReference type="Pfam" id="PF08241">
    <property type="entry name" value="Methyltransf_11"/>
    <property type="match status" value="1"/>
</dbReference>
<keyword evidence="2" id="KW-0808">Transferase</keyword>